<feature type="domain" description="G5" evidence="3">
    <location>
        <begin position="370"/>
        <end position="450"/>
    </location>
</feature>
<dbReference type="InterPro" id="IPR052913">
    <property type="entry name" value="Glycopeptide_resist_protein"/>
</dbReference>
<proteinExistence type="predicted"/>
<sequence length="463" mass="52126">MKKEKQNNKKRNLILLYIVIVLVLLGVGSYGISSVLKRDTIYEGIKIGKFDVSNMTKAEALNKIKGELEEDLAGKQMILRYEDKTYNVKITDLGFHYNYEKAVNEAYSIGREGNIVNKLKTIIDTKKYGKTLGLETSYDKNLINDLAHEISQDINLESKEAVFNFNGGKMHVTDEIVGRKVNTELLKQLIDENVYKLEDVDIPVEKIQPKATKAQLSRINGVIGQFSTSFKTSSSDRKENIRVAAKSIDGKLLMPGDNVSFNETTGPRSKQNGYKEANVILEGEFTPGTGGGVCQVSTTLYNALLSADVKVVERHPHSIPAKYVSYGQDAAVSFGSLDLKFRNDFDFPIYIHTKVSSDTIYIYIYGDLNTKNYNVKIDSELVEKIEPLVETILDNSLKPGEKVLQQAGRTGYKTKTYKSIIKNGKIVKKELLHSDYYKSRKYIYKIGPKVEEKIETSTEEAEE</sequence>
<feature type="transmembrane region" description="Helical" evidence="2">
    <location>
        <begin position="12"/>
        <end position="32"/>
    </location>
</feature>
<keyword evidence="1" id="KW-0732">Signal</keyword>
<dbReference type="AlphaFoldDB" id="A0A1M5X5R2"/>
<dbReference type="Proteomes" id="UP000184389">
    <property type="component" value="Unassembled WGS sequence"/>
</dbReference>
<organism evidence="4 5">
    <name type="scientific">Sporanaerobacter acetigenes DSM 13106</name>
    <dbReference type="NCBI Taxonomy" id="1123281"/>
    <lineage>
        <taxon>Bacteria</taxon>
        <taxon>Bacillati</taxon>
        <taxon>Bacillota</taxon>
        <taxon>Tissierellia</taxon>
        <taxon>Tissierellales</taxon>
        <taxon>Sporanaerobacteraceae</taxon>
        <taxon>Sporanaerobacter</taxon>
    </lineage>
</organism>
<evidence type="ECO:0000313" key="5">
    <source>
        <dbReference type="Proteomes" id="UP000184389"/>
    </source>
</evidence>
<dbReference type="InterPro" id="IPR007391">
    <property type="entry name" value="Vancomycin_resist_VanW"/>
</dbReference>
<dbReference type="OrthoDB" id="9797191at2"/>
<dbReference type="PANTHER" id="PTHR35788">
    <property type="entry name" value="EXPORTED PROTEIN-RELATED"/>
    <property type="match status" value="1"/>
</dbReference>
<protein>
    <submittedName>
        <fullName evidence="4">Vancomycin resistance protein YoaR, contains peptidoglycan-binding and VanW domains</fullName>
    </submittedName>
</protein>
<keyword evidence="5" id="KW-1185">Reference proteome</keyword>
<evidence type="ECO:0000256" key="1">
    <source>
        <dbReference type="ARBA" id="ARBA00022729"/>
    </source>
</evidence>
<name>A0A1M5X5R2_9FIRM</name>
<dbReference type="RefSeq" id="WP_072744160.1">
    <property type="nucleotide sequence ID" value="NZ_FQXR01000006.1"/>
</dbReference>
<accession>A0A1M5X5R2</accession>
<dbReference type="EMBL" id="FQXR01000006">
    <property type="protein sequence ID" value="SHH94898.1"/>
    <property type="molecule type" value="Genomic_DNA"/>
</dbReference>
<evidence type="ECO:0000259" key="3">
    <source>
        <dbReference type="PROSITE" id="PS51109"/>
    </source>
</evidence>
<dbReference type="Gene3D" id="2.20.230.10">
    <property type="entry name" value="Resuscitation-promoting factor rpfb"/>
    <property type="match status" value="1"/>
</dbReference>
<keyword evidence="2" id="KW-1133">Transmembrane helix</keyword>
<keyword evidence="2" id="KW-0472">Membrane</keyword>
<gene>
    <name evidence="4" type="ORF">SAMN02745180_01489</name>
</gene>
<dbReference type="STRING" id="1123281.SAMN02745180_01489"/>
<dbReference type="InterPro" id="IPR011098">
    <property type="entry name" value="G5_dom"/>
</dbReference>
<evidence type="ECO:0000256" key="2">
    <source>
        <dbReference type="SAM" id="Phobius"/>
    </source>
</evidence>
<dbReference type="PANTHER" id="PTHR35788:SF1">
    <property type="entry name" value="EXPORTED PROTEIN"/>
    <property type="match status" value="1"/>
</dbReference>
<dbReference type="Pfam" id="PF12229">
    <property type="entry name" value="PG_binding_4"/>
    <property type="match status" value="1"/>
</dbReference>
<dbReference type="SMART" id="SM01208">
    <property type="entry name" value="G5"/>
    <property type="match status" value="1"/>
</dbReference>
<keyword evidence="2" id="KW-0812">Transmembrane</keyword>
<evidence type="ECO:0000313" key="4">
    <source>
        <dbReference type="EMBL" id="SHH94898.1"/>
    </source>
</evidence>
<dbReference type="Pfam" id="PF04294">
    <property type="entry name" value="VanW"/>
    <property type="match status" value="1"/>
</dbReference>
<dbReference type="PROSITE" id="PS51109">
    <property type="entry name" value="G5"/>
    <property type="match status" value="1"/>
</dbReference>
<dbReference type="InterPro" id="IPR022029">
    <property type="entry name" value="YoaR-like_PG-bd"/>
</dbReference>
<reference evidence="4 5" key="1">
    <citation type="submission" date="2016-11" db="EMBL/GenBank/DDBJ databases">
        <authorList>
            <person name="Jaros S."/>
            <person name="Januszkiewicz K."/>
            <person name="Wedrychowicz H."/>
        </authorList>
    </citation>
    <scope>NUCLEOTIDE SEQUENCE [LARGE SCALE GENOMIC DNA]</scope>
    <source>
        <strain evidence="4 5">DSM 13106</strain>
    </source>
</reference>
<dbReference type="Pfam" id="PF07501">
    <property type="entry name" value="G5"/>
    <property type="match status" value="1"/>
</dbReference>